<gene>
    <name evidence="3" type="primary">WBGene00273029</name>
</gene>
<organism evidence="3 4">
    <name type="scientific">Pristionchus pacificus</name>
    <name type="common">Parasitic nematode worm</name>
    <dbReference type="NCBI Taxonomy" id="54126"/>
    <lineage>
        <taxon>Eukaryota</taxon>
        <taxon>Metazoa</taxon>
        <taxon>Ecdysozoa</taxon>
        <taxon>Nematoda</taxon>
        <taxon>Chromadorea</taxon>
        <taxon>Rhabditida</taxon>
        <taxon>Rhabditina</taxon>
        <taxon>Diplogasteromorpha</taxon>
        <taxon>Diplogasteroidea</taxon>
        <taxon>Neodiplogasteridae</taxon>
        <taxon>Pristionchus</taxon>
    </lineage>
</organism>
<evidence type="ECO:0000313" key="3">
    <source>
        <dbReference type="EnsemblMetazoa" id="PPA34660.1"/>
    </source>
</evidence>
<sequence length="223" mass="25121">TISAVDTLARPLESVTIVITSCPYQYVLSSSIRHLSVLLLSIGEEWTEEEEILFKQEIKQVRFVSQSEMPTKIVSQIKVEELTSSRSLPSIYETARSNVESNREDNYRHERDFPSMRDLMREIRMEEGLAVTDRSMESPSLPSTSSSSSSSSSSTTSKSPLKPSVAVIAMPDATIPPTIVAPYKPSSTFYRILSSAPQNVFLLITFTYTWFASVIIQFTRVFW</sequence>
<keyword evidence="2" id="KW-1133">Transmembrane helix</keyword>
<evidence type="ECO:0000256" key="1">
    <source>
        <dbReference type="SAM" id="MobiDB-lite"/>
    </source>
</evidence>
<dbReference type="Proteomes" id="UP000005239">
    <property type="component" value="Unassembled WGS sequence"/>
</dbReference>
<proteinExistence type="predicted"/>
<reference evidence="4" key="1">
    <citation type="journal article" date="2008" name="Nat. Genet.">
        <title>The Pristionchus pacificus genome provides a unique perspective on nematode lifestyle and parasitism.</title>
        <authorList>
            <person name="Dieterich C."/>
            <person name="Clifton S.W."/>
            <person name="Schuster L.N."/>
            <person name="Chinwalla A."/>
            <person name="Delehaunty K."/>
            <person name="Dinkelacker I."/>
            <person name="Fulton L."/>
            <person name="Fulton R."/>
            <person name="Godfrey J."/>
            <person name="Minx P."/>
            <person name="Mitreva M."/>
            <person name="Roeseler W."/>
            <person name="Tian H."/>
            <person name="Witte H."/>
            <person name="Yang S.P."/>
            <person name="Wilson R.K."/>
            <person name="Sommer R.J."/>
        </authorList>
    </citation>
    <scope>NUCLEOTIDE SEQUENCE [LARGE SCALE GENOMIC DNA]</scope>
    <source>
        <strain evidence="4">PS312</strain>
    </source>
</reference>
<dbReference type="AlphaFoldDB" id="A0A2A6C5Q5"/>
<accession>A0A2A6C5Q5</accession>
<keyword evidence="4" id="KW-1185">Reference proteome</keyword>
<evidence type="ECO:0000256" key="2">
    <source>
        <dbReference type="SAM" id="Phobius"/>
    </source>
</evidence>
<evidence type="ECO:0000313" key="4">
    <source>
        <dbReference type="Proteomes" id="UP000005239"/>
    </source>
</evidence>
<dbReference type="EnsemblMetazoa" id="PPA34660.1">
    <property type="protein sequence ID" value="PPA34660.1"/>
    <property type="gene ID" value="WBGene00273029"/>
</dbReference>
<feature type="compositionally biased region" description="Low complexity" evidence="1">
    <location>
        <begin position="138"/>
        <end position="160"/>
    </location>
</feature>
<feature type="transmembrane region" description="Helical" evidence="2">
    <location>
        <begin position="200"/>
        <end position="219"/>
    </location>
</feature>
<keyword evidence="2" id="KW-0812">Transmembrane</keyword>
<name>A0A2A6C5Q5_PRIPA</name>
<keyword evidence="2" id="KW-0472">Membrane</keyword>
<feature type="region of interest" description="Disordered" evidence="1">
    <location>
        <begin position="132"/>
        <end position="160"/>
    </location>
</feature>
<reference evidence="3" key="2">
    <citation type="submission" date="2022-06" db="UniProtKB">
        <authorList>
            <consortium name="EnsemblMetazoa"/>
        </authorList>
    </citation>
    <scope>IDENTIFICATION</scope>
    <source>
        <strain evidence="3">PS312</strain>
    </source>
</reference>
<protein>
    <submittedName>
        <fullName evidence="3">Uncharacterized protein</fullName>
    </submittedName>
</protein>
<accession>A0A8R1YVJ5</accession>